<dbReference type="Proteomes" id="UP001183607">
    <property type="component" value="Unassembled WGS sequence"/>
</dbReference>
<comment type="caution">
    <text evidence="7">The sequence shown here is derived from an EMBL/GenBank/DDBJ whole genome shotgun (WGS) entry which is preliminary data.</text>
</comment>
<dbReference type="PROSITE" id="PS50977">
    <property type="entry name" value="HTH_TETR_2"/>
    <property type="match status" value="1"/>
</dbReference>
<evidence type="ECO:0000313" key="7">
    <source>
        <dbReference type="EMBL" id="MDT0416621.1"/>
    </source>
</evidence>
<dbReference type="PRINTS" id="PR00455">
    <property type="entry name" value="HTHTETR"/>
</dbReference>
<keyword evidence="3" id="KW-0804">Transcription</keyword>
<dbReference type="RefSeq" id="WP_009068569.1">
    <property type="nucleotide sequence ID" value="NZ_JAVRER010000018.1"/>
</dbReference>
<dbReference type="SUPFAM" id="SSF48498">
    <property type="entry name" value="Tetracyclin repressor-like, C-terminal domain"/>
    <property type="match status" value="1"/>
</dbReference>
<evidence type="ECO:0000256" key="3">
    <source>
        <dbReference type="ARBA" id="ARBA00023163"/>
    </source>
</evidence>
<dbReference type="GO" id="GO:0003677">
    <property type="term" value="F:DNA binding"/>
    <property type="evidence" value="ECO:0007669"/>
    <property type="project" value="UniProtKB-UniRule"/>
</dbReference>
<dbReference type="GO" id="GO:0045892">
    <property type="term" value="P:negative regulation of DNA-templated transcription"/>
    <property type="evidence" value="ECO:0007669"/>
    <property type="project" value="UniProtKB-ARBA"/>
</dbReference>
<evidence type="ECO:0000313" key="9">
    <source>
        <dbReference type="Proteomes" id="UP001183610"/>
    </source>
</evidence>
<dbReference type="Pfam" id="PF19344">
    <property type="entry name" value="TetR_C_32"/>
    <property type="match status" value="1"/>
</dbReference>
<organism evidence="7 8">
    <name type="scientific">Streptomyces evansiae</name>
    <dbReference type="NCBI Taxonomy" id="3075535"/>
    <lineage>
        <taxon>Bacteria</taxon>
        <taxon>Bacillati</taxon>
        <taxon>Actinomycetota</taxon>
        <taxon>Actinomycetes</taxon>
        <taxon>Kitasatosporales</taxon>
        <taxon>Streptomycetaceae</taxon>
        <taxon>Streptomyces</taxon>
    </lineage>
</organism>
<evidence type="ECO:0000313" key="6">
    <source>
        <dbReference type="EMBL" id="MDT0411985.1"/>
    </source>
</evidence>
<dbReference type="AlphaFoldDB" id="A0ABD5E6I7"/>
<dbReference type="Pfam" id="PF00440">
    <property type="entry name" value="TetR_N"/>
    <property type="match status" value="1"/>
</dbReference>
<reference evidence="8" key="1">
    <citation type="submission" date="2023-07" db="EMBL/GenBank/DDBJ databases">
        <title>30 novel species of actinomycetes from the DSMZ collection.</title>
        <authorList>
            <person name="Nouioui I."/>
        </authorList>
    </citation>
    <scope>NUCLEOTIDE SEQUENCE [LARGE SCALE GENOMIC DNA]</scope>
    <source>
        <strain evidence="8">DSM 41982</strain>
    </source>
</reference>
<proteinExistence type="predicted"/>
<gene>
    <name evidence="7" type="ORF">RM574_14100</name>
    <name evidence="6" type="ORF">RM698_23420</name>
</gene>
<reference evidence="7" key="2">
    <citation type="submission" date="2024-03" db="EMBL/GenBank/DDBJ databases">
        <title>30 novel species of actinomycetes from the DSMZ collection.</title>
        <authorList>
            <person name="Nouioui I."/>
        </authorList>
    </citation>
    <scope>NUCLEOTIDE SEQUENCE</scope>
    <source>
        <strain evidence="6 9">DSM 41979</strain>
        <strain evidence="7">DSM 41982</strain>
    </source>
</reference>
<dbReference type="PANTHER" id="PTHR30055:SF160">
    <property type="entry name" value="TRANSCRIPTIONAL REGULATORY PROTEIN (PROBABLY ASNC-FAMILY)-RELATED"/>
    <property type="match status" value="1"/>
</dbReference>
<evidence type="ECO:0000256" key="2">
    <source>
        <dbReference type="ARBA" id="ARBA00023125"/>
    </source>
</evidence>
<keyword evidence="1" id="KW-0805">Transcription regulation</keyword>
<keyword evidence="2 4" id="KW-0238">DNA-binding</keyword>
<evidence type="ECO:0000313" key="8">
    <source>
        <dbReference type="Proteomes" id="UP001183607"/>
    </source>
</evidence>
<dbReference type="EMBL" id="JAVRET010000065">
    <property type="protein sequence ID" value="MDT0411985.1"/>
    <property type="molecule type" value="Genomic_DNA"/>
</dbReference>
<dbReference type="Proteomes" id="UP001183610">
    <property type="component" value="Unassembled WGS sequence"/>
</dbReference>
<evidence type="ECO:0000259" key="5">
    <source>
        <dbReference type="PROSITE" id="PS50977"/>
    </source>
</evidence>
<evidence type="ECO:0000256" key="1">
    <source>
        <dbReference type="ARBA" id="ARBA00023015"/>
    </source>
</evidence>
<name>A0ABD5E6I7_9ACTN</name>
<protein>
    <submittedName>
        <fullName evidence="7">TetR/AcrR family transcriptional regulator</fullName>
    </submittedName>
</protein>
<dbReference type="EMBL" id="JAVRER010000018">
    <property type="protein sequence ID" value="MDT0416621.1"/>
    <property type="molecule type" value="Genomic_DNA"/>
</dbReference>
<dbReference type="SUPFAM" id="SSF46689">
    <property type="entry name" value="Homeodomain-like"/>
    <property type="match status" value="1"/>
</dbReference>
<feature type="domain" description="HTH tetR-type" evidence="5">
    <location>
        <begin position="20"/>
        <end position="80"/>
    </location>
</feature>
<feature type="DNA-binding region" description="H-T-H motif" evidence="4">
    <location>
        <begin position="43"/>
        <end position="62"/>
    </location>
</feature>
<dbReference type="InterPro" id="IPR001647">
    <property type="entry name" value="HTH_TetR"/>
</dbReference>
<sequence>MSAIEQTEAARPRGTRLPRRARRNQLLGAAQEVFVAQGYHAAAMDDIAERAGVSKPVLYQHFPGKLDLYLALLDQHCEALLQAVRAALASTTDNKQRVQATMDAYFGYVEDDGGAFRLVFESDLTNEPAVRERVDRVTAQCAEAICDVIAEDTGLSRDESMLLASGLGGLAQVVARSWLHSDRSVPRDTAVQLLASLAWRGIAGFPLYGSEQAQGD</sequence>
<dbReference type="Gene3D" id="1.10.357.10">
    <property type="entry name" value="Tetracycline Repressor, domain 2"/>
    <property type="match status" value="1"/>
</dbReference>
<dbReference type="FunFam" id="1.10.10.60:FF:000141">
    <property type="entry name" value="TetR family transcriptional regulator"/>
    <property type="match status" value="1"/>
</dbReference>
<keyword evidence="9" id="KW-1185">Reference proteome</keyword>
<dbReference type="InterPro" id="IPR036271">
    <property type="entry name" value="Tet_transcr_reg_TetR-rel_C_sf"/>
</dbReference>
<accession>A0ABD5E6I7</accession>
<dbReference type="InterPro" id="IPR009057">
    <property type="entry name" value="Homeodomain-like_sf"/>
</dbReference>
<dbReference type="PANTHER" id="PTHR30055">
    <property type="entry name" value="HTH-TYPE TRANSCRIPTIONAL REGULATOR RUTR"/>
    <property type="match status" value="1"/>
</dbReference>
<evidence type="ECO:0000256" key="4">
    <source>
        <dbReference type="PROSITE-ProRule" id="PRU00335"/>
    </source>
</evidence>
<dbReference type="InterPro" id="IPR050109">
    <property type="entry name" value="HTH-type_TetR-like_transc_reg"/>
</dbReference>
<dbReference type="InterPro" id="IPR045823">
    <property type="entry name" value="TetR_C_32"/>
</dbReference>